<accession>A0A8S4S9M0</accession>
<dbReference type="Proteomes" id="UP000838756">
    <property type="component" value="Unassembled WGS sequence"/>
</dbReference>
<organism evidence="1 2">
    <name type="scientific">Pararge aegeria aegeria</name>
    <dbReference type="NCBI Taxonomy" id="348720"/>
    <lineage>
        <taxon>Eukaryota</taxon>
        <taxon>Metazoa</taxon>
        <taxon>Ecdysozoa</taxon>
        <taxon>Arthropoda</taxon>
        <taxon>Hexapoda</taxon>
        <taxon>Insecta</taxon>
        <taxon>Pterygota</taxon>
        <taxon>Neoptera</taxon>
        <taxon>Endopterygota</taxon>
        <taxon>Lepidoptera</taxon>
        <taxon>Glossata</taxon>
        <taxon>Ditrysia</taxon>
        <taxon>Papilionoidea</taxon>
        <taxon>Nymphalidae</taxon>
        <taxon>Satyrinae</taxon>
        <taxon>Satyrini</taxon>
        <taxon>Parargina</taxon>
        <taxon>Pararge</taxon>
    </lineage>
</organism>
<gene>
    <name evidence="1" type="primary">jg2008</name>
    <name evidence="1" type="ORF">PAEG_LOCUS22409</name>
</gene>
<dbReference type="EMBL" id="CAKXAJ010026033">
    <property type="protein sequence ID" value="CAH2252370.1"/>
    <property type="molecule type" value="Genomic_DNA"/>
</dbReference>
<keyword evidence="2" id="KW-1185">Reference proteome</keyword>
<proteinExistence type="predicted"/>
<sequence length="78" mass="8888">MKGLGRSPPRWLSADWWILQAFESSMENSQAYRYHSELSAGRGAAAMLAFVCRRVVVTFKIPPRSEASEAAPFDRRER</sequence>
<dbReference type="AlphaFoldDB" id="A0A8S4S9M0"/>
<name>A0A8S4S9M0_9NEOP</name>
<reference evidence="1" key="1">
    <citation type="submission" date="2022-03" db="EMBL/GenBank/DDBJ databases">
        <authorList>
            <person name="Lindestad O."/>
        </authorList>
    </citation>
    <scope>NUCLEOTIDE SEQUENCE</scope>
</reference>
<comment type="caution">
    <text evidence="1">The sequence shown here is derived from an EMBL/GenBank/DDBJ whole genome shotgun (WGS) entry which is preliminary data.</text>
</comment>
<evidence type="ECO:0000313" key="1">
    <source>
        <dbReference type="EMBL" id="CAH2252370.1"/>
    </source>
</evidence>
<evidence type="ECO:0000313" key="2">
    <source>
        <dbReference type="Proteomes" id="UP000838756"/>
    </source>
</evidence>
<protein>
    <submittedName>
        <fullName evidence="1">Jg2008 protein</fullName>
    </submittedName>
</protein>